<dbReference type="Gene3D" id="1.10.10.60">
    <property type="entry name" value="Homeodomain-like"/>
    <property type="match status" value="1"/>
</dbReference>
<feature type="compositionally biased region" description="Basic and acidic residues" evidence="1">
    <location>
        <begin position="239"/>
        <end position="253"/>
    </location>
</feature>
<keyword evidence="5" id="KW-1185">Reference proteome</keyword>
<dbReference type="GeneID" id="98128152"/>
<feature type="domain" description="Myb-like" evidence="2">
    <location>
        <begin position="119"/>
        <end position="168"/>
    </location>
</feature>
<feature type="compositionally biased region" description="Polar residues" evidence="1">
    <location>
        <begin position="1"/>
        <end position="12"/>
    </location>
</feature>
<feature type="compositionally biased region" description="Low complexity" evidence="1">
    <location>
        <begin position="473"/>
        <end position="498"/>
    </location>
</feature>
<feature type="compositionally biased region" description="Basic residues" evidence="1">
    <location>
        <begin position="380"/>
        <end position="390"/>
    </location>
</feature>
<feature type="compositionally biased region" description="Polar residues" evidence="1">
    <location>
        <begin position="229"/>
        <end position="238"/>
    </location>
</feature>
<proteinExistence type="predicted"/>
<dbReference type="InterPro" id="IPR009057">
    <property type="entry name" value="Homeodomain-like_sf"/>
</dbReference>
<dbReference type="RefSeq" id="XP_070864388.1">
    <property type="nucleotide sequence ID" value="XM_071013508.1"/>
</dbReference>
<evidence type="ECO:0000313" key="4">
    <source>
        <dbReference type="EMBL" id="KAL2265661.1"/>
    </source>
</evidence>
<feature type="compositionally biased region" description="Low complexity" evidence="1">
    <location>
        <begin position="345"/>
        <end position="357"/>
    </location>
</feature>
<feature type="compositionally biased region" description="Basic and acidic residues" evidence="1">
    <location>
        <begin position="74"/>
        <end position="83"/>
    </location>
</feature>
<evidence type="ECO:0000313" key="5">
    <source>
        <dbReference type="Proteomes" id="UP001600064"/>
    </source>
</evidence>
<dbReference type="PROSITE" id="PS51294">
    <property type="entry name" value="HTH_MYB"/>
    <property type="match status" value="1"/>
</dbReference>
<feature type="compositionally biased region" description="Pro residues" evidence="1">
    <location>
        <begin position="499"/>
        <end position="514"/>
    </location>
</feature>
<reference evidence="4 5" key="1">
    <citation type="journal article" date="2024" name="Commun. Biol.">
        <title>Comparative genomic analysis of thermophilic fungi reveals convergent evolutionary adaptations and gene losses.</title>
        <authorList>
            <person name="Steindorff A.S."/>
            <person name="Aguilar-Pontes M.V."/>
            <person name="Robinson A.J."/>
            <person name="Andreopoulos B."/>
            <person name="LaButti K."/>
            <person name="Kuo A."/>
            <person name="Mondo S."/>
            <person name="Riley R."/>
            <person name="Otillar R."/>
            <person name="Haridas S."/>
            <person name="Lipzen A."/>
            <person name="Grimwood J."/>
            <person name="Schmutz J."/>
            <person name="Clum A."/>
            <person name="Reid I.D."/>
            <person name="Moisan M.C."/>
            <person name="Butler G."/>
            <person name="Nguyen T.T.M."/>
            <person name="Dewar K."/>
            <person name="Conant G."/>
            <person name="Drula E."/>
            <person name="Henrissat B."/>
            <person name="Hansel C."/>
            <person name="Singer S."/>
            <person name="Hutchinson M.I."/>
            <person name="de Vries R.P."/>
            <person name="Natvig D.O."/>
            <person name="Powell A.J."/>
            <person name="Tsang A."/>
            <person name="Grigoriev I.V."/>
        </authorList>
    </citation>
    <scope>NUCLEOTIDE SEQUENCE [LARGE SCALE GENOMIC DNA]</scope>
    <source>
        <strain evidence="4 5">ATCC 22073</strain>
    </source>
</reference>
<feature type="compositionally biased region" description="Low complexity" evidence="1">
    <location>
        <begin position="39"/>
        <end position="73"/>
    </location>
</feature>
<name>A0ABR4D5M3_9PEZI</name>
<feature type="region of interest" description="Disordered" evidence="1">
    <location>
        <begin position="1"/>
        <end position="125"/>
    </location>
</feature>
<dbReference type="SUPFAM" id="SSF46689">
    <property type="entry name" value="Homeodomain-like"/>
    <property type="match status" value="1"/>
</dbReference>
<dbReference type="SMART" id="SM00717">
    <property type="entry name" value="SANT"/>
    <property type="match status" value="1"/>
</dbReference>
<dbReference type="EMBL" id="JAZGUE010000006">
    <property type="protein sequence ID" value="KAL2265661.1"/>
    <property type="molecule type" value="Genomic_DNA"/>
</dbReference>
<dbReference type="PANTHER" id="PTHR45614">
    <property type="entry name" value="MYB PROTEIN-RELATED"/>
    <property type="match status" value="1"/>
</dbReference>
<dbReference type="InterPro" id="IPR001005">
    <property type="entry name" value="SANT/Myb"/>
</dbReference>
<gene>
    <name evidence="4" type="ORF">VTJ83DRAFT_6761</name>
</gene>
<feature type="compositionally biased region" description="Low complexity" evidence="1">
    <location>
        <begin position="305"/>
        <end position="321"/>
    </location>
</feature>
<protein>
    <submittedName>
        <fullName evidence="4">Uncharacterized protein</fullName>
    </submittedName>
</protein>
<organism evidence="4 5">
    <name type="scientific">Remersonia thermophila</name>
    <dbReference type="NCBI Taxonomy" id="72144"/>
    <lineage>
        <taxon>Eukaryota</taxon>
        <taxon>Fungi</taxon>
        <taxon>Dikarya</taxon>
        <taxon>Ascomycota</taxon>
        <taxon>Pezizomycotina</taxon>
        <taxon>Sordariomycetes</taxon>
        <taxon>Sordariomycetidae</taxon>
        <taxon>Sordariales</taxon>
        <taxon>Sordariales incertae sedis</taxon>
        <taxon>Remersonia</taxon>
    </lineage>
</organism>
<feature type="compositionally biased region" description="Low complexity" evidence="1">
    <location>
        <begin position="92"/>
        <end position="108"/>
    </location>
</feature>
<feature type="compositionally biased region" description="Basic and acidic residues" evidence="1">
    <location>
        <begin position="572"/>
        <end position="599"/>
    </location>
</feature>
<dbReference type="Pfam" id="PF00249">
    <property type="entry name" value="Myb_DNA-binding"/>
    <property type="match status" value="1"/>
</dbReference>
<comment type="caution">
    <text evidence="4">The sequence shown here is derived from an EMBL/GenBank/DDBJ whole genome shotgun (WGS) entry which is preliminary data.</text>
</comment>
<evidence type="ECO:0000259" key="2">
    <source>
        <dbReference type="PROSITE" id="PS50090"/>
    </source>
</evidence>
<dbReference type="PANTHER" id="PTHR45614:SF51">
    <property type="entry name" value="MYB-LIKE DNA-BINDING PROTEIN BAS1"/>
    <property type="match status" value="1"/>
</dbReference>
<dbReference type="PROSITE" id="PS50090">
    <property type="entry name" value="MYB_LIKE"/>
    <property type="match status" value="1"/>
</dbReference>
<dbReference type="InterPro" id="IPR017930">
    <property type="entry name" value="Myb_dom"/>
</dbReference>
<dbReference type="Proteomes" id="UP001600064">
    <property type="component" value="Unassembled WGS sequence"/>
</dbReference>
<accession>A0ABR4D5M3</accession>
<feature type="domain" description="HTH myb-type" evidence="3">
    <location>
        <begin position="122"/>
        <end position="172"/>
    </location>
</feature>
<feature type="region of interest" description="Disordered" evidence="1">
    <location>
        <begin position="229"/>
        <end position="599"/>
    </location>
</feature>
<dbReference type="CDD" id="cd00167">
    <property type="entry name" value="SANT"/>
    <property type="match status" value="1"/>
</dbReference>
<dbReference type="InterPro" id="IPR050560">
    <property type="entry name" value="MYB_TF"/>
</dbReference>
<sequence>MLGHSRQTSETHANLDISSLLGDTDSNESRVSPAKREALSAASESASVTSPHPFPQAAFAAPASSGIPSSPHPRGAEELKPETESGAAAQLSPTKSSRPPSSSGSSSSKHTMATKPPLVAAKRQSKWSAQEDRLIIELRQSGMKWDDISKHLPGRSAISCRLHYQNYLERRGDWDEERKNKLARLYERFKPEMWAKVAEELHVPWRAAEAMHWQLGEIEIARRAGVTPFSLTTTSHEPSTTHRRTESSPTHHADGHRRSHSASTSFARDFPGGLPSPRYTRGPPPLPPPQTASAPYHYHQLSQFTTSTASAPSSSSSSYPPLRRDSFAQPRTTPTNFGPPLQPEYSYSAAPAGPSNSPGGGGSTGRLLPSVAEITTGSYQHHHHHHHHHPPYTNSPAHQPYANTLGSDGSGSVWEGNPRGGAREPAQAYQLGPFRTPTTSRSGLPPPSLPSIQAATAAAGSGFGLPSLPPPSSSSSSSSASLSLSSSPRGMPGTTTHALPPPPPPPHPPPPPGPTTTSSGGQYPEWLLHGQEEGQHQGQRQYQYPPQQQPPRHAQQQPYEAWPRSPAKRRASPPEEGREASRRRGLSDHGPRRSEVNER</sequence>
<evidence type="ECO:0000259" key="3">
    <source>
        <dbReference type="PROSITE" id="PS51294"/>
    </source>
</evidence>
<feature type="compositionally biased region" description="Low complexity" evidence="1">
    <location>
        <begin position="536"/>
        <end position="558"/>
    </location>
</feature>
<feature type="compositionally biased region" description="Polar residues" evidence="1">
    <location>
        <begin position="392"/>
        <end position="407"/>
    </location>
</feature>
<evidence type="ECO:0000256" key="1">
    <source>
        <dbReference type="SAM" id="MobiDB-lite"/>
    </source>
</evidence>